<dbReference type="PANTHER" id="PTHR42648:SF22">
    <property type="entry name" value="REVERSE TRANSCRIPTASE TY1_COPIA-TYPE DOMAIN-CONTAINING PROTEIN"/>
    <property type="match status" value="1"/>
</dbReference>
<dbReference type="InterPro" id="IPR043502">
    <property type="entry name" value="DNA/RNA_pol_sf"/>
</dbReference>
<proteinExistence type="predicted"/>
<feature type="domain" description="Reverse transcriptase Ty1/copia-type" evidence="4">
    <location>
        <begin position="251"/>
        <end position="296"/>
    </location>
</feature>
<evidence type="ECO:0000259" key="5">
    <source>
        <dbReference type="Pfam" id="PF25597"/>
    </source>
</evidence>
<feature type="domain" description="Retroviral polymerase SH3-like" evidence="5">
    <location>
        <begin position="59"/>
        <end position="91"/>
    </location>
</feature>
<feature type="compositionally biased region" description="Basic and acidic residues" evidence="3">
    <location>
        <begin position="189"/>
        <end position="216"/>
    </location>
</feature>
<dbReference type="SUPFAM" id="SSF56672">
    <property type="entry name" value="DNA/RNA polymerases"/>
    <property type="match status" value="1"/>
</dbReference>
<reference evidence="6 7" key="1">
    <citation type="submission" date="2019-08" db="EMBL/GenBank/DDBJ databases">
        <title>Draft genome sequences of two oriental melons (Cucumis melo L. var makuwa).</title>
        <authorList>
            <person name="Kwon S.-Y."/>
        </authorList>
    </citation>
    <scope>NUCLEOTIDE SEQUENCE [LARGE SCALE GENOMIC DNA]</scope>
    <source>
        <strain evidence="7">cv. SW 3</strain>
        <tissue evidence="6">Leaf</tissue>
    </source>
</reference>
<comment type="caution">
    <text evidence="6">The sequence shown here is derived from an EMBL/GenBank/DDBJ whole genome shotgun (WGS) entry which is preliminary data.</text>
</comment>
<dbReference type="EMBL" id="SSTE01008830">
    <property type="protein sequence ID" value="KAA0054531.1"/>
    <property type="molecule type" value="Genomic_DNA"/>
</dbReference>
<dbReference type="AlphaFoldDB" id="A0A5A7ULX2"/>
<keyword evidence="1" id="KW-0479">Metal-binding</keyword>
<evidence type="ECO:0000313" key="6">
    <source>
        <dbReference type="EMBL" id="KAA0054531.1"/>
    </source>
</evidence>
<keyword evidence="6" id="KW-0695">RNA-directed DNA polymerase</keyword>
<evidence type="ECO:0000256" key="3">
    <source>
        <dbReference type="SAM" id="MobiDB-lite"/>
    </source>
</evidence>
<dbReference type="GO" id="GO:0016787">
    <property type="term" value="F:hydrolase activity"/>
    <property type="evidence" value="ECO:0007669"/>
    <property type="project" value="UniProtKB-KW"/>
</dbReference>
<dbReference type="Pfam" id="PF07727">
    <property type="entry name" value="RVT_2"/>
    <property type="match status" value="2"/>
</dbReference>
<organism evidence="6 7">
    <name type="scientific">Cucumis melo var. makuwa</name>
    <name type="common">Oriental melon</name>
    <dbReference type="NCBI Taxonomy" id="1194695"/>
    <lineage>
        <taxon>Eukaryota</taxon>
        <taxon>Viridiplantae</taxon>
        <taxon>Streptophyta</taxon>
        <taxon>Embryophyta</taxon>
        <taxon>Tracheophyta</taxon>
        <taxon>Spermatophyta</taxon>
        <taxon>Magnoliopsida</taxon>
        <taxon>eudicotyledons</taxon>
        <taxon>Gunneridae</taxon>
        <taxon>Pentapetalae</taxon>
        <taxon>rosids</taxon>
        <taxon>fabids</taxon>
        <taxon>Cucurbitales</taxon>
        <taxon>Cucurbitaceae</taxon>
        <taxon>Benincaseae</taxon>
        <taxon>Cucumis</taxon>
    </lineage>
</organism>
<gene>
    <name evidence="6" type="ORF">E6C27_scaffold24G003150</name>
</gene>
<dbReference type="Pfam" id="PF25597">
    <property type="entry name" value="SH3_retrovirus"/>
    <property type="match status" value="1"/>
</dbReference>
<dbReference type="Proteomes" id="UP000321393">
    <property type="component" value="Unassembled WGS sequence"/>
</dbReference>
<keyword evidence="2" id="KW-0378">Hydrolase</keyword>
<dbReference type="InterPro" id="IPR057670">
    <property type="entry name" value="SH3_retrovirus"/>
</dbReference>
<accession>A0A5A7ULX2</accession>
<evidence type="ECO:0000256" key="1">
    <source>
        <dbReference type="ARBA" id="ARBA00022723"/>
    </source>
</evidence>
<feature type="domain" description="Reverse transcriptase Ty1/copia-type" evidence="4">
    <location>
        <begin position="302"/>
        <end position="382"/>
    </location>
</feature>
<dbReference type="GO" id="GO:0046872">
    <property type="term" value="F:metal ion binding"/>
    <property type="evidence" value="ECO:0007669"/>
    <property type="project" value="UniProtKB-KW"/>
</dbReference>
<dbReference type="GO" id="GO:0003964">
    <property type="term" value="F:RNA-directed DNA polymerase activity"/>
    <property type="evidence" value="ECO:0007669"/>
    <property type="project" value="UniProtKB-KW"/>
</dbReference>
<name>A0A5A7ULX2_CUCMM</name>
<dbReference type="PANTHER" id="PTHR42648">
    <property type="entry name" value="TRANSPOSASE, PUTATIVE-RELATED"/>
    <property type="match status" value="1"/>
</dbReference>
<evidence type="ECO:0000313" key="7">
    <source>
        <dbReference type="Proteomes" id="UP000321393"/>
    </source>
</evidence>
<evidence type="ECO:0000259" key="4">
    <source>
        <dbReference type="Pfam" id="PF07727"/>
    </source>
</evidence>
<keyword evidence="6" id="KW-0808">Transferase</keyword>
<evidence type="ECO:0000256" key="2">
    <source>
        <dbReference type="ARBA" id="ARBA00022801"/>
    </source>
</evidence>
<sequence>MLSTSLSSYLWRDAILTAAYLINRMPSRILHLQTPLDSLKESYPSTRLVSEVPLRVFGCTAYVHNFGLNQTKFTPRAQTCVFVGYPLHQRGESVSEESNNTFEFVEPTPITMSDIDPHPIILPTNQVPWKTYYRRNLRKEVGSPTSQPPAPVQDFEPPRDQGMENPTKPCTNNTMSENDKSDVAVLENMEEKNREDETEVRIETSNDEAEQSHTRKLDEYDPSLDIPIALRKGCKWIFSLKYKADGTLDRHKVRVLLSVAMNKDWSLYQLDVKNAFLNGDLVEEVYMSPPPGFEAQFGKIAILIVYVDDIVLTGDDQTEISLLKQRMGDEFEIKDLGNLKYFLGMEVARSKEGISVSQRKYTLDLLTKTGMLGCRPADTPIEFKCKLGNSDDQVPVDKEQY</sequence>
<feature type="region of interest" description="Disordered" evidence="3">
    <location>
        <begin position="140"/>
        <end position="216"/>
    </location>
</feature>
<protein>
    <submittedName>
        <fullName evidence="6">Reverse transcriptase</fullName>
    </submittedName>
</protein>
<dbReference type="InterPro" id="IPR039537">
    <property type="entry name" value="Retrotran_Ty1/copia-like"/>
</dbReference>
<dbReference type="InterPro" id="IPR013103">
    <property type="entry name" value="RVT_2"/>
</dbReference>
<dbReference type="OrthoDB" id="128382at2759"/>
<keyword evidence="6" id="KW-0548">Nucleotidyltransferase</keyword>